<feature type="region of interest" description="Disordered" evidence="1">
    <location>
        <begin position="44"/>
        <end position="88"/>
    </location>
</feature>
<sequence length="223" mass="24777">MTPCQESEKLNKRNPAVITKRLVAEHGSVAKPLHGAQRLKTLPLSLSSPGATQEKVKEELVSPSAADFSPRRPILRGTKSLGDCPHRSNPQNYTTAWAPLNEKLFQPYPPSAVTLQAPTMTLPPPAVPEQPRTIPYQSSATPYSLRQHHITLQQYHSSLAQYHNNLQQYHANLQSCSHQPPPAPLIYPAVPNRYLNLSEGSGAQNSKSQLQNNDQPKQRLEKH</sequence>
<comment type="caution">
    <text evidence="2">The sequence shown here is derived from an EMBL/GenBank/DDBJ whole genome shotgun (WGS) entry which is preliminary data.</text>
</comment>
<keyword evidence="3" id="KW-1185">Reference proteome</keyword>
<proteinExistence type="predicted"/>
<reference evidence="2 3" key="1">
    <citation type="submission" date="2020-05" db="EMBL/GenBank/DDBJ databases">
        <title>Identification and distribution of gene clusters putatively required for synthesis of sphingolipid metabolism inhibitors in phylogenetically diverse species of the filamentous fungus Fusarium.</title>
        <authorList>
            <person name="Kim H.-S."/>
            <person name="Busman M."/>
            <person name="Brown D.W."/>
            <person name="Divon H."/>
            <person name="Uhlig S."/>
            <person name="Proctor R.H."/>
        </authorList>
    </citation>
    <scope>NUCLEOTIDE SEQUENCE [LARGE SCALE GENOMIC DNA]</scope>
    <source>
        <strain evidence="2 3">NRRL 13617</strain>
    </source>
</reference>
<evidence type="ECO:0000256" key="1">
    <source>
        <dbReference type="SAM" id="MobiDB-lite"/>
    </source>
</evidence>
<evidence type="ECO:0000313" key="3">
    <source>
        <dbReference type="Proteomes" id="UP000582016"/>
    </source>
</evidence>
<dbReference type="AlphaFoldDB" id="A0A8H5JEN1"/>
<dbReference type="EMBL" id="JAAOAQ010000333">
    <property type="protein sequence ID" value="KAF5553964.1"/>
    <property type="molecule type" value="Genomic_DNA"/>
</dbReference>
<evidence type="ECO:0000313" key="2">
    <source>
        <dbReference type="EMBL" id="KAF5553964.1"/>
    </source>
</evidence>
<dbReference type="OrthoDB" id="5084502at2759"/>
<name>A0A8H5JEN1_9HYPO</name>
<feature type="region of interest" description="Disordered" evidence="1">
    <location>
        <begin position="196"/>
        <end position="223"/>
    </location>
</feature>
<organism evidence="2 3">
    <name type="scientific">Fusarium phyllophilum</name>
    <dbReference type="NCBI Taxonomy" id="47803"/>
    <lineage>
        <taxon>Eukaryota</taxon>
        <taxon>Fungi</taxon>
        <taxon>Dikarya</taxon>
        <taxon>Ascomycota</taxon>
        <taxon>Pezizomycotina</taxon>
        <taxon>Sordariomycetes</taxon>
        <taxon>Hypocreomycetidae</taxon>
        <taxon>Hypocreales</taxon>
        <taxon>Nectriaceae</taxon>
        <taxon>Fusarium</taxon>
        <taxon>Fusarium fujikuroi species complex</taxon>
    </lineage>
</organism>
<gene>
    <name evidence="2" type="ORF">FPHYL_8553</name>
</gene>
<protein>
    <submittedName>
        <fullName evidence="2">Uncharacterized protein</fullName>
    </submittedName>
</protein>
<accession>A0A8H5JEN1</accession>
<feature type="compositionally biased region" description="Polar residues" evidence="1">
    <location>
        <begin position="198"/>
        <end position="215"/>
    </location>
</feature>
<dbReference type="Proteomes" id="UP000582016">
    <property type="component" value="Unassembled WGS sequence"/>
</dbReference>